<dbReference type="SUPFAM" id="SSF57903">
    <property type="entry name" value="FYVE/PHD zinc finger"/>
    <property type="match status" value="1"/>
</dbReference>
<gene>
    <name evidence="2" type="primary">rad5</name>
    <name evidence="2" type="ORF">Bhyg_09523</name>
</gene>
<evidence type="ECO:0000313" key="2">
    <source>
        <dbReference type="EMBL" id="KAJ6644554.1"/>
    </source>
</evidence>
<dbReference type="GO" id="GO:0005634">
    <property type="term" value="C:nucleus"/>
    <property type="evidence" value="ECO:0007669"/>
    <property type="project" value="TreeGrafter"/>
</dbReference>
<accession>A0A9Q0N6U5</accession>
<organism evidence="2 3">
    <name type="scientific">Pseudolycoriella hygida</name>
    <dbReference type="NCBI Taxonomy" id="35572"/>
    <lineage>
        <taxon>Eukaryota</taxon>
        <taxon>Metazoa</taxon>
        <taxon>Ecdysozoa</taxon>
        <taxon>Arthropoda</taxon>
        <taxon>Hexapoda</taxon>
        <taxon>Insecta</taxon>
        <taxon>Pterygota</taxon>
        <taxon>Neoptera</taxon>
        <taxon>Endopterygota</taxon>
        <taxon>Diptera</taxon>
        <taxon>Nematocera</taxon>
        <taxon>Sciaroidea</taxon>
        <taxon>Sciaridae</taxon>
        <taxon>Pseudolycoriella</taxon>
    </lineage>
</organism>
<proteinExistence type="predicted"/>
<comment type="caution">
    <text evidence="2">The sequence shown here is derived from an EMBL/GenBank/DDBJ whole genome shotgun (WGS) entry which is preliminary data.</text>
</comment>
<dbReference type="InterPro" id="IPR038718">
    <property type="entry name" value="SNF2-like_sf"/>
</dbReference>
<dbReference type="Pfam" id="PF00176">
    <property type="entry name" value="SNF2-rel_dom"/>
    <property type="match status" value="1"/>
</dbReference>
<dbReference type="SUPFAM" id="SSF52540">
    <property type="entry name" value="P-loop containing nucleoside triphosphate hydrolases"/>
    <property type="match status" value="1"/>
</dbReference>
<dbReference type="InterPro" id="IPR052583">
    <property type="entry name" value="ATP-helicase/E3_Ub-Ligase"/>
</dbReference>
<reference evidence="2" key="1">
    <citation type="submission" date="2022-07" db="EMBL/GenBank/DDBJ databases">
        <authorList>
            <person name="Trinca V."/>
            <person name="Uliana J.V.C."/>
            <person name="Torres T.T."/>
            <person name="Ward R.J."/>
            <person name="Monesi N."/>
        </authorList>
    </citation>
    <scope>NUCLEOTIDE SEQUENCE</scope>
    <source>
        <strain evidence="2">HSMRA1968</strain>
        <tissue evidence="2">Whole embryos</tissue>
    </source>
</reference>
<feature type="non-terminal residue" evidence="2">
    <location>
        <position position="176"/>
    </location>
</feature>
<dbReference type="InterPro" id="IPR013083">
    <property type="entry name" value="Znf_RING/FYVE/PHD"/>
</dbReference>
<evidence type="ECO:0000259" key="1">
    <source>
        <dbReference type="Pfam" id="PF00176"/>
    </source>
</evidence>
<feature type="non-terminal residue" evidence="2">
    <location>
        <position position="1"/>
    </location>
</feature>
<protein>
    <submittedName>
        <fullName evidence="2">DNA repair protein rad5</fullName>
    </submittedName>
</protein>
<evidence type="ECO:0000313" key="3">
    <source>
        <dbReference type="Proteomes" id="UP001151699"/>
    </source>
</evidence>
<dbReference type="InterPro" id="IPR027417">
    <property type="entry name" value="P-loop_NTPase"/>
</dbReference>
<dbReference type="InterPro" id="IPR011011">
    <property type="entry name" value="Znf_FYVE_PHD"/>
</dbReference>
<dbReference type="OrthoDB" id="423559at2759"/>
<dbReference type="GO" id="GO:0061630">
    <property type="term" value="F:ubiquitin protein ligase activity"/>
    <property type="evidence" value="ECO:0007669"/>
    <property type="project" value="TreeGrafter"/>
</dbReference>
<dbReference type="Proteomes" id="UP001151699">
    <property type="component" value="Chromosome B"/>
</dbReference>
<keyword evidence="3" id="KW-1185">Reference proteome</keyword>
<dbReference type="Gene3D" id="3.30.40.10">
    <property type="entry name" value="Zinc/RING finger domain, C3HC4 (zinc finger)"/>
    <property type="match status" value="1"/>
</dbReference>
<dbReference type="InterPro" id="IPR000330">
    <property type="entry name" value="SNF2_N"/>
</dbReference>
<dbReference type="PANTHER" id="PTHR45865:SF1">
    <property type="entry name" value="E3 UBIQUITIN-PROTEIN LIGASE SHPRH"/>
    <property type="match status" value="1"/>
</dbReference>
<dbReference type="GO" id="GO:0005524">
    <property type="term" value="F:ATP binding"/>
    <property type="evidence" value="ECO:0007669"/>
    <property type="project" value="InterPro"/>
</dbReference>
<dbReference type="GO" id="GO:0000209">
    <property type="term" value="P:protein polyubiquitination"/>
    <property type="evidence" value="ECO:0007669"/>
    <property type="project" value="TreeGrafter"/>
</dbReference>
<dbReference type="AlphaFoldDB" id="A0A9Q0N6U5"/>
<name>A0A9Q0N6U5_9DIPT</name>
<dbReference type="Gene3D" id="3.40.50.10810">
    <property type="entry name" value="Tandem AAA-ATPase domain"/>
    <property type="match status" value="1"/>
</dbReference>
<dbReference type="PANTHER" id="PTHR45865">
    <property type="entry name" value="E3 UBIQUITIN-PROTEIN LIGASE SHPRH FAMILY MEMBER"/>
    <property type="match status" value="1"/>
</dbReference>
<sequence length="176" mass="19633">SIPVDNGQSMVEGTTNANAISSVSKLYATLRDAHERNAMASNAIKLRTKMEIIPTGGILADEMGLGKTVEMLALILTNRNLKRKRTSSSMTETVPVKKLVAKEILRCICTKSKRHNAIQCKNCLYFQHVSCVAKYSQKPIVNYICPECWKLEPLVDSSTIFIVSPTSIKMQWNEEI</sequence>
<feature type="domain" description="SNF2 N-terminal" evidence="1">
    <location>
        <begin position="54"/>
        <end position="176"/>
    </location>
</feature>
<dbReference type="GO" id="GO:0006974">
    <property type="term" value="P:DNA damage response"/>
    <property type="evidence" value="ECO:0007669"/>
    <property type="project" value="TreeGrafter"/>
</dbReference>
<dbReference type="EMBL" id="WJQU01000002">
    <property type="protein sequence ID" value="KAJ6644554.1"/>
    <property type="molecule type" value="Genomic_DNA"/>
</dbReference>